<dbReference type="InterPro" id="IPR010181">
    <property type="entry name" value="CGCAxxGCC_motif"/>
</dbReference>
<protein>
    <submittedName>
        <fullName evidence="1">C_GCAxxG_C_C family protein</fullName>
    </submittedName>
</protein>
<reference evidence="1 2" key="1">
    <citation type="submission" date="2020-08" db="EMBL/GenBank/DDBJ databases">
        <title>Genome public.</title>
        <authorList>
            <person name="Liu C."/>
            <person name="Sun Q."/>
        </authorList>
    </citation>
    <scope>NUCLEOTIDE SEQUENCE [LARGE SCALE GENOMIC DNA]</scope>
    <source>
        <strain evidence="1 2">3_YM_SP_D4_24.mj</strain>
    </source>
</reference>
<comment type="caution">
    <text evidence="1">The sequence shown here is derived from an EMBL/GenBank/DDBJ whole genome shotgun (WGS) entry which is preliminary data.</text>
</comment>
<dbReference type="Pfam" id="PF09719">
    <property type="entry name" value="C_GCAxxG_C_C"/>
    <property type="match status" value="1"/>
</dbReference>
<proteinExistence type="predicted"/>
<keyword evidence="2" id="KW-1185">Reference proteome</keyword>
<accession>A0ABR7P8N6</accession>
<name>A0ABR7P8N6_9FIRM</name>
<gene>
    <name evidence="1" type="ORF">H8712_03955</name>
</gene>
<dbReference type="EMBL" id="JACRTP010000001">
    <property type="protein sequence ID" value="MBC8627776.1"/>
    <property type="molecule type" value="Genomic_DNA"/>
</dbReference>
<dbReference type="Proteomes" id="UP000661649">
    <property type="component" value="Unassembled WGS sequence"/>
</dbReference>
<dbReference type="RefSeq" id="WP_117455130.1">
    <property type="nucleotide sequence ID" value="NZ_JACRTP010000001.1"/>
</dbReference>
<evidence type="ECO:0000313" key="1">
    <source>
        <dbReference type="EMBL" id="MBC8627776.1"/>
    </source>
</evidence>
<evidence type="ECO:0000313" key="2">
    <source>
        <dbReference type="Proteomes" id="UP000661649"/>
    </source>
</evidence>
<sequence length="132" mass="14215">MNKHIEKATQLRNATPMVNNCSQTILRVYAEELGLDENLAAGIAGNFGGGMKCGSTCGAITAGFMILGAKGIESPFAVNEFRRRIAEKHDGMTDCAELLRANAQKGGAKKPHCDNMIFEAIELIDELTKEAE</sequence>
<organism evidence="1 2">
    <name type="scientific">Blautia stercoris</name>
    <dbReference type="NCBI Taxonomy" id="871664"/>
    <lineage>
        <taxon>Bacteria</taxon>
        <taxon>Bacillati</taxon>
        <taxon>Bacillota</taxon>
        <taxon>Clostridia</taxon>
        <taxon>Lachnospirales</taxon>
        <taxon>Lachnospiraceae</taxon>
        <taxon>Blautia</taxon>
    </lineage>
</organism>